<accession>A0A8J6N742</accession>
<feature type="domain" description="Rhodanese" evidence="2">
    <location>
        <begin position="134"/>
        <end position="188"/>
    </location>
</feature>
<dbReference type="InterPro" id="IPR036873">
    <property type="entry name" value="Rhodanese-like_dom_sf"/>
</dbReference>
<keyword evidence="1" id="KW-0732">Signal</keyword>
<dbReference type="PROSITE" id="PS51257">
    <property type="entry name" value="PROKAR_LIPOPROTEIN"/>
    <property type="match status" value="1"/>
</dbReference>
<evidence type="ECO:0000256" key="1">
    <source>
        <dbReference type="SAM" id="SignalP"/>
    </source>
</evidence>
<reference evidence="3 4" key="1">
    <citation type="submission" date="2020-08" db="EMBL/GenBank/DDBJ databases">
        <title>Bridging the membrane lipid divide: bacteria of the FCB group superphylum have the potential to synthesize archaeal ether lipids.</title>
        <authorList>
            <person name="Villanueva L."/>
            <person name="Von Meijenfeldt F.A.B."/>
            <person name="Westbye A.B."/>
            <person name="Yadav S."/>
            <person name="Hopmans E.C."/>
            <person name="Dutilh B.E."/>
            <person name="Sinninghe Damste J.S."/>
        </authorList>
    </citation>
    <scope>NUCLEOTIDE SEQUENCE [LARGE SCALE GENOMIC DNA]</scope>
    <source>
        <strain evidence="3">NIOZ-UU81</strain>
    </source>
</reference>
<dbReference type="SUPFAM" id="SSF52821">
    <property type="entry name" value="Rhodanese/Cell cycle control phosphatase"/>
    <property type="match status" value="1"/>
</dbReference>
<dbReference type="AlphaFoldDB" id="A0A8J6N742"/>
<dbReference type="Pfam" id="PF00581">
    <property type="entry name" value="Rhodanese"/>
    <property type="match status" value="1"/>
</dbReference>
<dbReference type="EMBL" id="JACNLK010000022">
    <property type="protein sequence ID" value="MBC8207917.1"/>
    <property type="molecule type" value="Genomic_DNA"/>
</dbReference>
<comment type="caution">
    <text evidence="3">The sequence shown here is derived from an EMBL/GenBank/DDBJ whole genome shotgun (WGS) entry which is preliminary data.</text>
</comment>
<gene>
    <name evidence="3" type="ORF">H8E79_01970</name>
</gene>
<sequence>MKRTLTKIIPFLVMASFLATGCTQENTQAAKAAKPAVEQVAKKNVYKGSVVGKSNKAKSISIKVGKGAEAKTIMVAFDDNTKGVDHATVGHASIINYEMRNGKPYATVIKPKLAKLPEGVTEIKTEDLAEMIESGKKFTLIDSRPSGRYAAGSLPTAKNITVAKMKETKGAGILPENKNELVVFFCGGPT</sequence>
<dbReference type="Proteomes" id="UP000599024">
    <property type="component" value="Unassembled WGS sequence"/>
</dbReference>
<feature type="signal peptide" evidence="1">
    <location>
        <begin position="1"/>
        <end position="21"/>
    </location>
</feature>
<protein>
    <submittedName>
        <fullName evidence="3">Rhodanese-like domain-containing protein</fullName>
    </submittedName>
</protein>
<dbReference type="PROSITE" id="PS50206">
    <property type="entry name" value="RHODANESE_3"/>
    <property type="match status" value="1"/>
</dbReference>
<organism evidence="3 4">
    <name type="scientific">Candidatus Desulfatifera sulfidica</name>
    <dbReference type="NCBI Taxonomy" id="2841691"/>
    <lineage>
        <taxon>Bacteria</taxon>
        <taxon>Pseudomonadati</taxon>
        <taxon>Thermodesulfobacteriota</taxon>
        <taxon>Desulfobulbia</taxon>
        <taxon>Desulfobulbales</taxon>
        <taxon>Desulfobulbaceae</taxon>
        <taxon>Candidatus Desulfatifera</taxon>
    </lineage>
</organism>
<evidence type="ECO:0000259" key="2">
    <source>
        <dbReference type="PROSITE" id="PS50206"/>
    </source>
</evidence>
<name>A0A8J6N742_9BACT</name>
<dbReference type="Gene3D" id="3.40.250.10">
    <property type="entry name" value="Rhodanese-like domain"/>
    <property type="match status" value="1"/>
</dbReference>
<dbReference type="InterPro" id="IPR001763">
    <property type="entry name" value="Rhodanese-like_dom"/>
</dbReference>
<feature type="chain" id="PRO_5035251066" evidence="1">
    <location>
        <begin position="22"/>
        <end position="190"/>
    </location>
</feature>
<evidence type="ECO:0000313" key="3">
    <source>
        <dbReference type="EMBL" id="MBC8207917.1"/>
    </source>
</evidence>
<proteinExistence type="predicted"/>
<evidence type="ECO:0000313" key="4">
    <source>
        <dbReference type="Proteomes" id="UP000599024"/>
    </source>
</evidence>